<keyword evidence="3" id="KW-1185">Reference proteome</keyword>
<name>A0A9N9NDL6_FUNMO</name>
<dbReference type="AlphaFoldDB" id="A0A9N9NDL6"/>
<accession>A0A9N9NDL6</accession>
<gene>
    <name evidence="2" type="ORF">FMOSSE_LOCUS15284</name>
</gene>
<evidence type="ECO:0000313" key="2">
    <source>
        <dbReference type="EMBL" id="CAG8725173.1"/>
    </source>
</evidence>
<comment type="caution">
    <text evidence="2">The sequence shown here is derived from an EMBL/GenBank/DDBJ whole genome shotgun (WGS) entry which is preliminary data.</text>
</comment>
<feature type="non-terminal residue" evidence="2">
    <location>
        <position position="193"/>
    </location>
</feature>
<protein>
    <submittedName>
        <fullName evidence="2">13664_t:CDS:1</fullName>
    </submittedName>
</protein>
<feature type="region of interest" description="Disordered" evidence="1">
    <location>
        <begin position="1"/>
        <end position="38"/>
    </location>
</feature>
<sequence length="193" mass="22342">QLYDGIGSDHQRRDSNVSNINAMRHSTPSSETESDNEDESTLTFFPFTFSQRLLSMSIPKHPILNELMGSDYQDDQLTLLAYRIVLAEFLILKDKKCNQETYNYMGESELRYGILATYDHWFLRREHTKLWISKALPLYSESPPVLNTYAYLARKVKENPQYLQPIRIPVPTNGNINNPRILQSHLSSSQSVL</sequence>
<evidence type="ECO:0000313" key="3">
    <source>
        <dbReference type="Proteomes" id="UP000789375"/>
    </source>
</evidence>
<dbReference type="Proteomes" id="UP000789375">
    <property type="component" value="Unassembled WGS sequence"/>
</dbReference>
<organism evidence="2 3">
    <name type="scientific">Funneliformis mosseae</name>
    <name type="common">Endomycorrhizal fungus</name>
    <name type="synonym">Glomus mosseae</name>
    <dbReference type="NCBI Taxonomy" id="27381"/>
    <lineage>
        <taxon>Eukaryota</taxon>
        <taxon>Fungi</taxon>
        <taxon>Fungi incertae sedis</taxon>
        <taxon>Mucoromycota</taxon>
        <taxon>Glomeromycotina</taxon>
        <taxon>Glomeromycetes</taxon>
        <taxon>Glomerales</taxon>
        <taxon>Glomeraceae</taxon>
        <taxon>Funneliformis</taxon>
    </lineage>
</organism>
<dbReference type="EMBL" id="CAJVPP010014784">
    <property type="protein sequence ID" value="CAG8725173.1"/>
    <property type="molecule type" value="Genomic_DNA"/>
</dbReference>
<proteinExistence type="predicted"/>
<evidence type="ECO:0000256" key="1">
    <source>
        <dbReference type="SAM" id="MobiDB-lite"/>
    </source>
</evidence>
<reference evidence="2" key="1">
    <citation type="submission" date="2021-06" db="EMBL/GenBank/DDBJ databases">
        <authorList>
            <person name="Kallberg Y."/>
            <person name="Tangrot J."/>
            <person name="Rosling A."/>
        </authorList>
    </citation>
    <scope>NUCLEOTIDE SEQUENCE</scope>
    <source>
        <strain evidence="2">87-6 pot B 2015</strain>
    </source>
</reference>